<dbReference type="InterPro" id="IPR008250">
    <property type="entry name" value="ATPase_P-typ_transduc_dom_A_sf"/>
</dbReference>
<feature type="domain" description="Cation-transporting P-type ATPase N-terminal" evidence="12">
    <location>
        <begin position="1"/>
        <end position="70"/>
    </location>
</feature>
<dbReference type="Pfam" id="PF00689">
    <property type="entry name" value="Cation_ATPase_C"/>
    <property type="match status" value="1"/>
</dbReference>
<dbReference type="InterPro" id="IPR023298">
    <property type="entry name" value="ATPase_P-typ_TM_dom_sf"/>
</dbReference>
<evidence type="ECO:0000256" key="4">
    <source>
        <dbReference type="ARBA" id="ARBA00022692"/>
    </source>
</evidence>
<keyword evidence="5" id="KW-0479">Metal-binding</keyword>
<feature type="transmembrane region" description="Helical" evidence="11">
    <location>
        <begin position="729"/>
        <end position="749"/>
    </location>
</feature>
<dbReference type="Gene3D" id="1.20.1110.10">
    <property type="entry name" value="Calcium-transporting ATPase, transmembrane domain"/>
    <property type="match status" value="1"/>
</dbReference>
<dbReference type="InterPro" id="IPR006068">
    <property type="entry name" value="ATPase_P-typ_cation-transptr_C"/>
</dbReference>
<dbReference type="GO" id="GO:1990573">
    <property type="term" value="P:potassium ion import across plasma membrane"/>
    <property type="evidence" value="ECO:0007669"/>
    <property type="project" value="TreeGrafter"/>
</dbReference>
<dbReference type="GO" id="GO:0016887">
    <property type="term" value="F:ATP hydrolysis activity"/>
    <property type="evidence" value="ECO:0007669"/>
    <property type="project" value="InterPro"/>
</dbReference>
<gene>
    <name evidence="13" type="ORF">SAMN03097708_01182</name>
</gene>
<dbReference type="SFLD" id="SFLDG00002">
    <property type="entry name" value="C1.7:_P-type_atpase_like"/>
    <property type="match status" value="1"/>
</dbReference>
<dbReference type="Gene3D" id="2.70.150.10">
    <property type="entry name" value="Calcium-transporting ATPase, cytoplasmic transduction domain A"/>
    <property type="match status" value="1"/>
</dbReference>
<dbReference type="GO" id="GO:0005524">
    <property type="term" value="F:ATP binding"/>
    <property type="evidence" value="ECO:0007669"/>
    <property type="project" value="UniProtKB-KW"/>
</dbReference>
<evidence type="ECO:0000256" key="8">
    <source>
        <dbReference type="ARBA" id="ARBA00022967"/>
    </source>
</evidence>
<dbReference type="Pfam" id="PF13246">
    <property type="entry name" value="Cation_ATPase"/>
    <property type="match status" value="1"/>
</dbReference>
<dbReference type="SFLD" id="SFLDF00027">
    <property type="entry name" value="p-type_atpase"/>
    <property type="match status" value="1"/>
</dbReference>
<dbReference type="EMBL" id="FMWD01000003">
    <property type="protein sequence ID" value="SCZ55704.1"/>
    <property type="molecule type" value="Genomic_DNA"/>
</dbReference>
<dbReference type="PRINTS" id="PR00119">
    <property type="entry name" value="CATATPASE"/>
</dbReference>
<dbReference type="SFLD" id="SFLDS00003">
    <property type="entry name" value="Haloacid_Dehalogenase"/>
    <property type="match status" value="1"/>
</dbReference>
<protein>
    <submittedName>
        <fullName evidence="13">Potassium and/or sodium efflux P-type ATPase</fullName>
    </submittedName>
</protein>
<comment type="similarity">
    <text evidence="2">Belongs to the cation transport ATPase (P-type) (TC 3.A.3) family. Type IIA subfamily.</text>
</comment>
<dbReference type="GO" id="GO:0005391">
    <property type="term" value="F:P-type sodium:potassium-exchanging transporter activity"/>
    <property type="evidence" value="ECO:0007669"/>
    <property type="project" value="TreeGrafter"/>
</dbReference>
<evidence type="ECO:0000256" key="6">
    <source>
        <dbReference type="ARBA" id="ARBA00022741"/>
    </source>
</evidence>
<evidence type="ECO:0000256" key="10">
    <source>
        <dbReference type="ARBA" id="ARBA00023136"/>
    </source>
</evidence>
<dbReference type="SUPFAM" id="SSF81665">
    <property type="entry name" value="Calcium ATPase, transmembrane domain M"/>
    <property type="match status" value="1"/>
</dbReference>
<accession>A0A1G5Q1G7</accession>
<dbReference type="InterPro" id="IPR036412">
    <property type="entry name" value="HAD-like_sf"/>
</dbReference>
<keyword evidence="10 11" id="KW-0472">Membrane</keyword>
<evidence type="ECO:0000313" key="13">
    <source>
        <dbReference type="EMBL" id="SCZ55704.1"/>
    </source>
</evidence>
<keyword evidence="3" id="KW-1003">Cell membrane</keyword>
<dbReference type="SMART" id="SM00831">
    <property type="entry name" value="Cation_ATPase_N"/>
    <property type="match status" value="1"/>
</dbReference>
<dbReference type="GO" id="GO:0046872">
    <property type="term" value="F:metal ion binding"/>
    <property type="evidence" value="ECO:0007669"/>
    <property type="project" value="UniProtKB-KW"/>
</dbReference>
<dbReference type="Pfam" id="PF00690">
    <property type="entry name" value="Cation_ATPase_N"/>
    <property type="match status" value="1"/>
</dbReference>
<feature type="transmembrane region" description="Helical" evidence="11">
    <location>
        <begin position="770"/>
        <end position="792"/>
    </location>
</feature>
<keyword evidence="4 11" id="KW-0812">Transmembrane</keyword>
<feature type="transmembrane region" description="Helical" evidence="11">
    <location>
        <begin position="268"/>
        <end position="292"/>
    </location>
</feature>
<dbReference type="PRINTS" id="PR00120">
    <property type="entry name" value="HATPASE"/>
</dbReference>
<dbReference type="GO" id="GO:1902600">
    <property type="term" value="P:proton transmembrane transport"/>
    <property type="evidence" value="ECO:0007669"/>
    <property type="project" value="TreeGrafter"/>
</dbReference>
<dbReference type="GO" id="GO:0005886">
    <property type="term" value="C:plasma membrane"/>
    <property type="evidence" value="ECO:0007669"/>
    <property type="project" value="UniProtKB-SubCell"/>
</dbReference>
<keyword evidence="8" id="KW-1278">Translocase</keyword>
<dbReference type="GO" id="GO:0030007">
    <property type="term" value="P:intracellular potassium ion homeostasis"/>
    <property type="evidence" value="ECO:0007669"/>
    <property type="project" value="TreeGrafter"/>
</dbReference>
<comment type="subcellular location">
    <subcellularLocation>
        <location evidence="1">Cell membrane</location>
        <topology evidence="1">Multi-pass membrane protein</topology>
    </subcellularLocation>
</comment>
<dbReference type="GO" id="GO:0036376">
    <property type="term" value="P:sodium ion export across plasma membrane"/>
    <property type="evidence" value="ECO:0007669"/>
    <property type="project" value="TreeGrafter"/>
</dbReference>
<dbReference type="Proteomes" id="UP000199648">
    <property type="component" value="Unassembled WGS sequence"/>
</dbReference>
<evidence type="ECO:0000313" key="14">
    <source>
        <dbReference type="Proteomes" id="UP000199648"/>
    </source>
</evidence>
<reference evidence="13 14" key="1">
    <citation type="submission" date="2016-10" db="EMBL/GenBank/DDBJ databases">
        <authorList>
            <person name="de Groot N.N."/>
        </authorList>
    </citation>
    <scope>NUCLEOTIDE SEQUENCE [LARGE SCALE GENOMIC DNA]</scope>
    <source>
        <strain evidence="13 14">HLD2</strain>
    </source>
</reference>
<feature type="transmembrane region" description="Helical" evidence="11">
    <location>
        <begin position="238"/>
        <end position="256"/>
    </location>
</feature>
<organism evidence="13 14">
    <name type="scientific">Thiohalomonas denitrificans</name>
    <dbReference type="NCBI Taxonomy" id="415747"/>
    <lineage>
        <taxon>Bacteria</taxon>
        <taxon>Pseudomonadati</taxon>
        <taxon>Pseudomonadota</taxon>
        <taxon>Gammaproteobacteria</taxon>
        <taxon>Thiohalomonadales</taxon>
        <taxon>Thiohalomonadaceae</taxon>
        <taxon>Thiohalomonas</taxon>
    </lineage>
</organism>
<evidence type="ECO:0000256" key="7">
    <source>
        <dbReference type="ARBA" id="ARBA00022840"/>
    </source>
</evidence>
<dbReference type="InterPro" id="IPR044492">
    <property type="entry name" value="P_typ_ATPase_HD_dom"/>
</dbReference>
<feature type="transmembrane region" description="Helical" evidence="11">
    <location>
        <begin position="46"/>
        <end position="65"/>
    </location>
</feature>
<dbReference type="CDD" id="cd02080">
    <property type="entry name" value="P-type_ATPase_cation"/>
    <property type="match status" value="1"/>
</dbReference>
<evidence type="ECO:0000256" key="11">
    <source>
        <dbReference type="SAM" id="Phobius"/>
    </source>
</evidence>
<dbReference type="AlphaFoldDB" id="A0A1G5Q1G7"/>
<dbReference type="RefSeq" id="WP_092993889.1">
    <property type="nucleotide sequence ID" value="NZ_FMWD01000003.1"/>
</dbReference>
<feature type="transmembrane region" description="Helical" evidence="11">
    <location>
        <begin position="841"/>
        <end position="859"/>
    </location>
</feature>
<dbReference type="InterPro" id="IPR059000">
    <property type="entry name" value="ATPase_P-type_domA"/>
</dbReference>
<dbReference type="Gene3D" id="3.40.1110.10">
    <property type="entry name" value="Calcium-transporting ATPase, cytoplasmic domain N"/>
    <property type="match status" value="1"/>
</dbReference>
<dbReference type="Gene3D" id="3.40.50.1000">
    <property type="entry name" value="HAD superfamily/HAD-like"/>
    <property type="match status" value="1"/>
</dbReference>
<feature type="transmembrane region" description="Helical" evidence="11">
    <location>
        <begin position="699"/>
        <end position="723"/>
    </location>
</feature>
<evidence type="ECO:0000259" key="12">
    <source>
        <dbReference type="SMART" id="SM00831"/>
    </source>
</evidence>
<dbReference type="FunFam" id="2.70.150.10:FF:000016">
    <property type="entry name" value="Calcium-transporting P-type ATPase putative"/>
    <property type="match status" value="1"/>
</dbReference>
<dbReference type="InterPro" id="IPR004014">
    <property type="entry name" value="ATPase_P-typ_cation-transptr_N"/>
</dbReference>
<dbReference type="Pfam" id="PF08282">
    <property type="entry name" value="Hydrolase_3"/>
    <property type="match status" value="1"/>
</dbReference>
<dbReference type="InterPro" id="IPR050510">
    <property type="entry name" value="Cation_transp_ATPase_P-type"/>
</dbReference>
<keyword evidence="7" id="KW-0067">ATP-binding</keyword>
<dbReference type="FunFam" id="3.40.50.1000:FF:000028">
    <property type="entry name" value="Calcium-transporting P-type ATPase, putative"/>
    <property type="match status" value="1"/>
</dbReference>
<feature type="transmembrane region" description="Helical" evidence="11">
    <location>
        <begin position="879"/>
        <end position="897"/>
    </location>
</feature>
<evidence type="ECO:0000256" key="1">
    <source>
        <dbReference type="ARBA" id="ARBA00004651"/>
    </source>
</evidence>
<keyword evidence="6" id="KW-0547">Nucleotide-binding</keyword>
<evidence type="ECO:0000256" key="9">
    <source>
        <dbReference type="ARBA" id="ARBA00022989"/>
    </source>
</evidence>
<dbReference type="InterPro" id="IPR023299">
    <property type="entry name" value="ATPase_P-typ_cyto_dom_N"/>
</dbReference>
<dbReference type="PROSITE" id="PS00154">
    <property type="entry name" value="ATPASE_E1_E2"/>
    <property type="match status" value="1"/>
</dbReference>
<dbReference type="GO" id="GO:0006883">
    <property type="term" value="P:intracellular sodium ion homeostasis"/>
    <property type="evidence" value="ECO:0007669"/>
    <property type="project" value="TreeGrafter"/>
</dbReference>
<dbReference type="SUPFAM" id="SSF81660">
    <property type="entry name" value="Metal cation-transporting ATPase, ATP-binding domain N"/>
    <property type="match status" value="1"/>
</dbReference>
<dbReference type="InterPro" id="IPR018303">
    <property type="entry name" value="ATPase_P-typ_P_site"/>
</dbReference>
<dbReference type="STRING" id="415747.SAMN03097708_01182"/>
<proteinExistence type="inferred from homology"/>
<feature type="transmembrane region" description="Helical" evidence="11">
    <location>
        <begin position="804"/>
        <end position="821"/>
    </location>
</feature>
<evidence type="ECO:0000256" key="5">
    <source>
        <dbReference type="ARBA" id="ARBA00022723"/>
    </source>
</evidence>
<dbReference type="SUPFAM" id="SSF81653">
    <property type="entry name" value="Calcium ATPase, transduction domain A"/>
    <property type="match status" value="1"/>
</dbReference>
<dbReference type="PANTHER" id="PTHR43294">
    <property type="entry name" value="SODIUM/POTASSIUM-TRANSPORTING ATPASE SUBUNIT ALPHA"/>
    <property type="match status" value="1"/>
</dbReference>
<dbReference type="InterPro" id="IPR023214">
    <property type="entry name" value="HAD_sf"/>
</dbReference>
<keyword evidence="9 11" id="KW-1133">Transmembrane helix</keyword>
<dbReference type="InterPro" id="IPR001757">
    <property type="entry name" value="P_typ_ATPase"/>
</dbReference>
<dbReference type="FunFam" id="3.40.50.1000:FF:000001">
    <property type="entry name" value="Phospholipid-transporting ATPase IC"/>
    <property type="match status" value="1"/>
</dbReference>
<dbReference type="NCBIfam" id="TIGR01494">
    <property type="entry name" value="ATPase_P-type"/>
    <property type="match status" value="2"/>
</dbReference>
<dbReference type="PANTHER" id="PTHR43294:SF20">
    <property type="entry name" value="P-TYPE ATPASE"/>
    <property type="match status" value="1"/>
</dbReference>
<sequence length="908" mass="98808">METGEVFTRLESRHEGLEPDEIRDRREKYGPNRLPPPRRLGPFKRFLLHFNNILIYVLLAAAGVTAGLGHFADTAVIIGVVVINALIGFVQEGKAEKALDAISGLLSQQATVLRGGRRQVISAEELVPGDVVLLQSGDKVPADLRLFRTRNLRIEEAALTGESLPVEKSTDPVAGEAPIGDRTGTAFSSTLVTFGQGSGVVVATGSTTEIGRINAMLSSVQALTTPLLRQIDQFGRTLTFWIAGLAFLTFGFGYLVRDYSAEEMFLAAVSLAVAAIPEGLPAIITITLAIGVQRMASRHAIIRRLPAVETLGSVSVICSDKTGTLTRNEMTAQSVATAEASYDITGIGYNPHGGFLQDGARLDSPERPLILQTCSNEEGPECQPLLLEVCRAALLCNDGNIRQHDEHWAVEGDPTEGALVVLALKAGYDRRLMNEEYPRTDVIPFESEHRFMATLHHDHAGHGFMIVKGAPERLMEMCAYERFAGDDRPLDTERWHARIEELASRGQRLLAIAFRTASAEQRSLDFHDVEGGLTLLGIVGLIDPPRQEAIDAVAACQSAGIHVKMITGDHALTAGAIGTEMGIGDGSRVMTGRDLDELDESALRSAVLETDVFARASPENKLRLVEAYQAEGLVVAMTGDGVNDAPALKRADVGVAMGINGTEVAKEAAEMVLTDDNFASIGRAVEEGRTVYDNIKKSVMFILPTNGGQALMILGAILMGAVLPITPLQILWVNMITAVTLALSLSFEPPESDTMRRPPRDSGERLLTPFLLWRIAFVSLILVSGTFGLFLWETRINGTPVIEARTIAVNTLVLFEVFYLFSTRYMFDSVLNIRGLFGSRYVLIAVVLVIGLQLLFTYAPFMQALFETAPVGTDAWSRLVAITFTVLLLVESEKFVIRRWRLSSSRRT</sequence>
<evidence type="ECO:0000256" key="3">
    <source>
        <dbReference type="ARBA" id="ARBA00022475"/>
    </source>
</evidence>
<evidence type="ECO:0000256" key="2">
    <source>
        <dbReference type="ARBA" id="ARBA00005675"/>
    </source>
</evidence>
<dbReference type="OrthoDB" id="9814270at2"/>
<dbReference type="SUPFAM" id="SSF56784">
    <property type="entry name" value="HAD-like"/>
    <property type="match status" value="1"/>
</dbReference>
<feature type="transmembrane region" description="Helical" evidence="11">
    <location>
        <begin position="71"/>
        <end position="90"/>
    </location>
</feature>
<dbReference type="Pfam" id="PF00122">
    <property type="entry name" value="E1-E2_ATPase"/>
    <property type="match status" value="1"/>
</dbReference>
<name>A0A1G5Q1G7_9GAMM</name>
<keyword evidence="14" id="KW-1185">Reference proteome</keyword>